<keyword evidence="3 6" id="KW-0812">Transmembrane</keyword>
<dbReference type="AlphaFoldDB" id="A0A7C3V890"/>
<keyword evidence="4 6" id="KW-1133">Transmembrane helix</keyword>
<gene>
    <name evidence="7" type="ORF">ENW96_08540</name>
</gene>
<feature type="transmembrane region" description="Helical" evidence="6">
    <location>
        <begin position="165"/>
        <end position="185"/>
    </location>
</feature>
<feature type="transmembrane region" description="Helical" evidence="6">
    <location>
        <begin position="242"/>
        <end position="259"/>
    </location>
</feature>
<feature type="transmembrane region" description="Helical" evidence="6">
    <location>
        <begin position="30"/>
        <end position="51"/>
    </location>
</feature>
<feature type="transmembrane region" description="Helical" evidence="6">
    <location>
        <begin position="266"/>
        <end position="287"/>
    </location>
</feature>
<sequence>MVKSGYSSLWLISATLALFFWPMLFPEAPLYYQVLGLACLYGTLSLAWNLYALSGAISLGHAAFFGLGAYGSALLDHHFQWPTFATVVIGPLASLGFGILWTVFFRRLRGVYLGLASLAAVEIPKVVIDNWDTLTYGSMGLTGLSKLPILSLAGRQADLGLDLKAQYYLLLVLVLATAVLVKLVMESRWGWALRGLRENETAAVAVGIRADRERAKALLGSAYLTGICGALYVHILGLVEPSLVFSLHVSALPLIFSIFGGRTRFYGPVLGALLLYPLEQLLFQPLFPRGHAGVYGVVIILTILFFPQGISVWKTAK</sequence>
<evidence type="ECO:0000256" key="3">
    <source>
        <dbReference type="ARBA" id="ARBA00022692"/>
    </source>
</evidence>
<dbReference type="CDD" id="cd06581">
    <property type="entry name" value="TM_PBP1_LivM_like"/>
    <property type="match status" value="1"/>
</dbReference>
<evidence type="ECO:0000256" key="6">
    <source>
        <dbReference type="SAM" id="Phobius"/>
    </source>
</evidence>
<dbReference type="GO" id="GO:0015658">
    <property type="term" value="F:branched-chain amino acid transmembrane transporter activity"/>
    <property type="evidence" value="ECO:0007669"/>
    <property type="project" value="InterPro"/>
</dbReference>
<accession>A0A7C3V890</accession>
<name>A0A7C3V890_9BACT</name>
<evidence type="ECO:0000256" key="5">
    <source>
        <dbReference type="ARBA" id="ARBA00023136"/>
    </source>
</evidence>
<organism evidence="7">
    <name type="scientific">Desulfobacca acetoxidans</name>
    <dbReference type="NCBI Taxonomy" id="60893"/>
    <lineage>
        <taxon>Bacteria</taxon>
        <taxon>Pseudomonadati</taxon>
        <taxon>Thermodesulfobacteriota</taxon>
        <taxon>Desulfobaccia</taxon>
        <taxon>Desulfobaccales</taxon>
        <taxon>Desulfobaccaceae</taxon>
        <taxon>Desulfobacca</taxon>
    </lineage>
</organism>
<evidence type="ECO:0000256" key="4">
    <source>
        <dbReference type="ARBA" id="ARBA00022989"/>
    </source>
</evidence>
<keyword evidence="5 6" id="KW-0472">Membrane</keyword>
<feature type="transmembrane region" description="Helical" evidence="6">
    <location>
        <begin position="293"/>
        <end position="313"/>
    </location>
</feature>
<keyword evidence="2" id="KW-1003">Cell membrane</keyword>
<evidence type="ECO:0000256" key="2">
    <source>
        <dbReference type="ARBA" id="ARBA00022475"/>
    </source>
</evidence>
<protein>
    <submittedName>
        <fullName evidence="7">Branched-chain amino acid ABC transporter permease</fullName>
    </submittedName>
</protein>
<feature type="transmembrane region" description="Helical" evidence="6">
    <location>
        <begin position="81"/>
        <end position="104"/>
    </location>
</feature>
<feature type="transmembrane region" description="Helical" evidence="6">
    <location>
        <begin position="58"/>
        <end position="75"/>
    </location>
</feature>
<proteinExistence type="predicted"/>
<feature type="transmembrane region" description="Helical" evidence="6">
    <location>
        <begin position="7"/>
        <end position="24"/>
    </location>
</feature>
<evidence type="ECO:0000256" key="1">
    <source>
        <dbReference type="ARBA" id="ARBA00004651"/>
    </source>
</evidence>
<comment type="caution">
    <text evidence="7">The sequence shown here is derived from an EMBL/GenBank/DDBJ whole genome shotgun (WGS) entry which is preliminary data.</text>
</comment>
<comment type="subcellular location">
    <subcellularLocation>
        <location evidence="1">Cell membrane</location>
        <topology evidence="1">Multi-pass membrane protein</topology>
    </subcellularLocation>
</comment>
<dbReference type="PANTHER" id="PTHR30482:SF20">
    <property type="entry name" value="HIGH-AFFINITY BRANCHED-CHAIN AMINO ACID TRANSPORT SYSTEM PERMEASE PROTEIN LIVM"/>
    <property type="match status" value="1"/>
</dbReference>
<evidence type="ECO:0000313" key="7">
    <source>
        <dbReference type="EMBL" id="HGF34420.1"/>
    </source>
</evidence>
<dbReference type="EMBL" id="DTMF01000209">
    <property type="protein sequence ID" value="HGF34420.1"/>
    <property type="molecule type" value="Genomic_DNA"/>
</dbReference>
<dbReference type="PANTHER" id="PTHR30482">
    <property type="entry name" value="HIGH-AFFINITY BRANCHED-CHAIN AMINO ACID TRANSPORT SYSTEM PERMEASE"/>
    <property type="match status" value="1"/>
</dbReference>
<dbReference type="InterPro" id="IPR001851">
    <property type="entry name" value="ABC_transp_permease"/>
</dbReference>
<feature type="transmembrane region" description="Helical" evidence="6">
    <location>
        <begin position="111"/>
        <end position="128"/>
    </location>
</feature>
<dbReference type="Pfam" id="PF02653">
    <property type="entry name" value="BPD_transp_2"/>
    <property type="match status" value="1"/>
</dbReference>
<dbReference type="InterPro" id="IPR043428">
    <property type="entry name" value="LivM-like"/>
</dbReference>
<feature type="transmembrane region" description="Helical" evidence="6">
    <location>
        <begin position="217"/>
        <end position="236"/>
    </location>
</feature>
<reference evidence="7" key="1">
    <citation type="journal article" date="2020" name="mSystems">
        <title>Genome- and Community-Level Interaction Insights into Carbon Utilization and Element Cycling Functions of Hydrothermarchaeota in Hydrothermal Sediment.</title>
        <authorList>
            <person name="Zhou Z."/>
            <person name="Liu Y."/>
            <person name="Xu W."/>
            <person name="Pan J."/>
            <person name="Luo Z.H."/>
            <person name="Li M."/>
        </authorList>
    </citation>
    <scope>NUCLEOTIDE SEQUENCE [LARGE SCALE GENOMIC DNA]</scope>
    <source>
        <strain evidence="7">SpSt-897</strain>
    </source>
</reference>
<dbReference type="GO" id="GO:0005886">
    <property type="term" value="C:plasma membrane"/>
    <property type="evidence" value="ECO:0007669"/>
    <property type="project" value="UniProtKB-SubCell"/>
</dbReference>